<dbReference type="RefSeq" id="WP_105014424.1">
    <property type="nucleotide sequence ID" value="NZ_MSCN01000001.1"/>
</dbReference>
<protein>
    <recommendedName>
        <fullName evidence="1">Heme NO-binding domain-containing protein</fullName>
    </recommendedName>
</protein>
<evidence type="ECO:0000259" key="1">
    <source>
        <dbReference type="Pfam" id="PF07700"/>
    </source>
</evidence>
<dbReference type="EMBL" id="MSCN01000001">
    <property type="protein sequence ID" value="PQJ77843.1"/>
    <property type="molecule type" value="Genomic_DNA"/>
</dbReference>
<dbReference type="InterPro" id="IPR038158">
    <property type="entry name" value="H-NOX_domain_sf"/>
</dbReference>
<dbReference type="SUPFAM" id="SSF111126">
    <property type="entry name" value="Ligand-binding domain in the NO signalling and Golgi transport"/>
    <property type="match status" value="1"/>
</dbReference>
<feature type="domain" description="Heme NO-binding" evidence="1">
    <location>
        <begin position="2"/>
        <end position="160"/>
    </location>
</feature>
<dbReference type="InterPro" id="IPR011644">
    <property type="entry name" value="Heme_NO-bd"/>
</dbReference>
<dbReference type="Gene3D" id="3.90.1520.10">
    <property type="entry name" value="H-NOX domain"/>
    <property type="match status" value="1"/>
</dbReference>
<sequence>MKGIVFTEFLDLVEDKFGLEMVDKIISQSKLESKGYYTAVGTYSFSEMLQLLQNLSLNTKISIDNLLLVFAEHFFSVLVRDYPSVIASYKDPIEMISSVESHIHVEVKKIYPNAELPTFTVVEKCNDYLSMIYKSGRAMHYFGLGLMKKTFEHFNTTAKIDFQKIKDDGTEVKFIIQKIT</sequence>
<dbReference type="InterPro" id="IPR024096">
    <property type="entry name" value="NO_sig/Golgi_transp_ligand-bd"/>
</dbReference>
<gene>
    <name evidence="2" type="ORF">BTO18_00975</name>
</gene>
<keyword evidence="3" id="KW-1185">Reference proteome</keyword>
<dbReference type="OrthoDB" id="7266652at2"/>
<dbReference type="GO" id="GO:0020037">
    <property type="term" value="F:heme binding"/>
    <property type="evidence" value="ECO:0007669"/>
    <property type="project" value="InterPro"/>
</dbReference>
<dbReference type="AlphaFoldDB" id="A0A2S7WJU1"/>
<comment type="caution">
    <text evidence="2">The sequence shown here is derived from an EMBL/GenBank/DDBJ whole genome shotgun (WGS) entry which is preliminary data.</text>
</comment>
<name>A0A2S7WJU1_9FLAO</name>
<dbReference type="Pfam" id="PF07700">
    <property type="entry name" value="HNOB"/>
    <property type="match status" value="1"/>
</dbReference>
<evidence type="ECO:0000313" key="2">
    <source>
        <dbReference type="EMBL" id="PQJ77843.1"/>
    </source>
</evidence>
<reference evidence="2 3" key="1">
    <citation type="submission" date="2016-12" db="EMBL/GenBank/DDBJ databases">
        <title>Trade-off between light-utilization and light-protection in marine flavobacteria.</title>
        <authorList>
            <person name="Kumagai Y."/>
            <person name="Yoshizawa S."/>
            <person name="Kogure K."/>
            <person name="Iwasaki W."/>
        </authorList>
    </citation>
    <scope>NUCLEOTIDE SEQUENCE [LARGE SCALE GENOMIC DNA]</scope>
    <source>
        <strain evidence="2 3">NBRC 108759</strain>
    </source>
</reference>
<accession>A0A2S7WJU1</accession>
<proteinExistence type="predicted"/>
<organism evidence="2 3">
    <name type="scientific">Polaribacter porphyrae</name>
    <dbReference type="NCBI Taxonomy" id="1137780"/>
    <lineage>
        <taxon>Bacteria</taxon>
        <taxon>Pseudomonadati</taxon>
        <taxon>Bacteroidota</taxon>
        <taxon>Flavobacteriia</taxon>
        <taxon>Flavobacteriales</taxon>
        <taxon>Flavobacteriaceae</taxon>
    </lineage>
</organism>
<evidence type="ECO:0000313" key="3">
    <source>
        <dbReference type="Proteomes" id="UP000238882"/>
    </source>
</evidence>
<dbReference type="Proteomes" id="UP000238882">
    <property type="component" value="Unassembled WGS sequence"/>
</dbReference>